<dbReference type="EMBL" id="BK014986">
    <property type="protein sequence ID" value="DAD85730.1"/>
    <property type="molecule type" value="Genomic_DNA"/>
</dbReference>
<reference evidence="1" key="1">
    <citation type="journal article" date="2021" name="Proc. Natl. Acad. Sci. U.S.A.">
        <title>A Catalog of Tens of Thousands of Viruses from Human Metagenomes Reveals Hidden Associations with Chronic Diseases.</title>
        <authorList>
            <person name="Tisza M.J."/>
            <person name="Buck C.B."/>
        </authorList>
    </citation>
    <scope>NUCLEOTIDE SEQUENCE</scope>
    <source>
        <strain evidence="1">CtP6113</strain>
    </source>
</reference>
<dbReference type="InterPro" id="IPR010982">
    <property type="entry name" value="Lambda_DNA-bd_dom_sf"/>
</dbReference>
<protein>
    <submittedName>
        <fullName evidence="1">DNA complex-sensing repressor</fullName>
    </submittedName>
</protein>
<dbReference type="InterPro" id="IPR001387">
    <property type="entry name" value="Cro/C1-type_HTH"/>
</dbReference>
<dbReference type="Gene3D" id="1.10.260.40">
    <property type="entry name" value="lambda repressor-like DNA-binding domains"/>
    <property type="match status" value="1"/>
</dbReference>
<proteinExistence type="predicted"/>
<dbReference type="SUPFAM" id="SSF47413">
    <property type="entry name" value="lambda repressor-like DNA-binding domains"/>
    <property type="match status" value="1"/>
</dbReference>
<name>A0A8S5MUE8_9CAUD</name>
<dbReference type="GO" id="GO:0003677">
    <property type="term" value="F:DNA binding"/>
    <property type="evidence" value="ECO:0007669"/>
    <property type="project" value="InterPro"/>
</dbReference>
<dbReference type="CDD" id="cd00093">
    <property type="entry name" value="HTH_XRE"/>
    <property type="match status" value="1"/>
</dbReference>
<evidence type="ECO:0000313" key="1">
    <source>
        <dbReference type="EMBL" id="DAD85730.1"/>
    </source>
</evidence>
<organism evidence="1">
    <name type="scientific">Siphoviridae sp. ctP6113</name>
    <dbReference type="NCBI Taxonomy" id="2826318"/>
    <lineage>
        <taxon>Viruses</taxon>
        <taxon>Duplodnaviria</taxon>
        <taxon>Heunggongvirae</taxon>
        <taxon>Uroviricota</taxon>
        <taxon>Caudoviricetes</taxon>
    </lineage>
</organism>
<accession>A0A8S5MUE8</accession>
<sequence>MVATEKLRGIIAEQGLSQRQVAKKLGMTEKTFYTKMKKGVFGTDEVDQMIAILKIDNPVEIFFAKK</sequence>